<keyword evidence="7" id="KW-0012">Acyltransferase</keyword>
<dbReference type="GO" id="GO:0042121">
    <property type="term" value="P:alginic acid biosynthetic process"/>
    <property type="evidence" value="ECO:0007669"/>
    <property type="project" value="InterPro"/>
</dbReference>
<accession>A0A174YUP9</accession>
<dbReference type="InterPro" id="IPR028362">
    <property type="entry name" value="AlgI"/>
</dbReference>
<feature type="transmembrane region" description="Helical" evidence="8">
    <location>
        <begin position="7"/>
        <end position="23"/>
    </location>
</feature>
<dbReference type="PIRSF" id="PIRSF016636">
    <property type="entry name" value="AlgI_DltB"/>
    <property type="match status" value="1"/>
</dbReference>
<dbReference type="Pfam" id="PF03062">
    <property type="entry name" value="MBOAT"/>
    <property type="match status" value="1"/>
</dbReference>
<evidence type="ECO:0000256" key="5">
    <source>
        <dbReference type="ARBA" id="ARBA00022989"/>
    </source>
</evidence>
<name>A0A174YUP9_9FIRM</name>
<dbReference type="OrthoDB" id="9805788at2"/>
<evidence type="ECO:0000256" key="1">
    <source>
        <dbReference type="ARBA" id="ARBA00004651"/>
    </source>
</evidence>
<evidence type="ECO:0000256" key="8">
    <source>
        <dbReference type="SAM" id="Phobius"/>
    </source>
</evidence>
<dbReference type="PIRSF" id="PIRSF500217">
    <property type="entry name" value="AlgI"/>
    <property type="match status" value="1"/>
</dbReference>
<dbReference type="InterPro" id="IPR024194">
    <property type="entry name" value="Ac/AlaTfrase_AlgI/DltB"/>
</dbReference>
<evidence type="ECO:0000313" key="12">
    <source>
        <dbReference type="Proteomes" id="UP000095780"/>
    </source>
</evidence>
<reference evidence="11 12" key="1">
    <citation type="submission" date="2015-09" db="EMBL/GenBank/DDBJ databases">
        <authorList>
            <consortium name="Pathogen Informatics"/>
        </authorList>
    </citation>
    <scope>NUCLEOTIDE SEQUENCE [LARGE SCALE GENOMIC DNA]</scope>
    <source>
        <strain evidence="9 11">2789STDY5834875</strain>
        <strain evidence="10 12">2789STDY5834878</strain>
    </source>
</reference>
<evidence type="ECO:0000313" key="10">
    <source>
        <dbReference type="EMBL" id="CUQ85037.1"/>
    </source>
</evidence>
<evidence type="ECO:0000256" key="6">
    <source>
        <dbReference type="ARBA" id="ARBA00023136"/>
    </source>
</evidence>
<feature type="transmembrane region" description="Helical" evidence="8">
    <location>
        <begin position="415"/>
        <end position="434"/>
    </location>
</feature>
<dbReference type="PANTHER" id="PTHR13285">
    <property type="entry name" value="ACYLTRANSFERASE"/>
    <property type="match status" value="1"/>
</dbReference>
<dbReference type="GO" id="GO:0005886">
    <property type="term" value="C:plasma membrane"/>
    <property type="evidence" value="ECO:0007669"/>
    <property type="project" value="UniProtKB-SubCell"/>
</dbReference>
<comment type="similarity">
    <text evidence="2 7">Belongs to the membrane-bound acyltransferase family.</text>
</comment>
<keyword evidence="3 7" id="KW-1003">Cell membrane</keyword>
<feature type="transmembrane region" description="Helical" evidence="8">
    <location>
        <begin position="454"/>
        <end position="478"/>
    </location>
</feature>
<evidence type="ECO:0000256" key="7">
    <source>
        <dbReference type="PIRNR" id="PIRNR016636"/>
    </source>
</evidence>
<dbReference type="EMBL" id="CZBV01000004">
    <property type="protein sequence ID" value="CUQ85037.1"/>
    <property type="molecule type" value="Genomic_DNA"/>
</dbReference>
<keyword evidence="7" id="KW-0808">Transferase</keyword>
<evidence type="ECO:0000256" key="4">
    <source>
        <dbReference type="ARBA" id="ARBA00022692"/>
    </source>
</evidence>
<dbReference type="Proteomes" id="UP000095780">
    <property type="component" value="Unassembled WGS sequence"/>
</dbReference>
<evidence type="ECO:0000313" key="11">
    <source>
        <dbReference type="Proteomes" id="UP000095621"/>
    </source>
</evidence>
<keyword evidence="6 7" id="KW-0472">Membrane</keyword>
<dbReference type="RefSeq" id="WP_055216248.1">
    <property type="nucleotide sequence ID" value="NZ_CABIXW010000004.1"/>
</dbReference>
<feature type="transmembrane region" description="Helical" evidence="8">
    <location>
        <begin position="345"/>
        <end position="367"/>
    </location>
</feature>
<dbReference type="GO" id="GO:0016746">
    <property type="term" value="F:acyltransferase activity"/>
    <property type="evidence" value="ECO:0007669"/>
    <property type="project" value="UniProtKB-KW"/>
</dbReference>
<feature type="transmembrane region" description="Helical" evidence="8">
    <location>
        <begin position="498"/>
        <end position="517"/>
    </location>
</feature>
<evidence type="ECO:0000313" key="9">
    <source>
        <dbReference type="EMBL" id="CUQ78833.1"/>
    </source>
</evidence>
<feature type="transmembrane region" description="Helical" evidence="8">
    <location>
        <begin position="137"/>
        <end position="160"/>
    </location>
</feature>
<evidence type="ECO:0000256" key="2">
    <source>
        <dbReference type="ARBA" id="ARBA00010323"/>
    </source>
</evidence>
<dbReference type="PANTHER" id="PTHR13285:SF18">
    <property type="entry name" value="PROTEIN-CYSTEINE N-PALMITOYLTRANSFERASE RASP"/>
    <property type="match status" value="1"/>
</dbReference>
<dbReference type="AlphaFoldDB" id="A0A174YUP9"/>
<dbReference type="InterPro" id="IPR004299">
    <property type="entry name" value="MBOAT_fam"/>
</dbReference>
<feature type="transmembrane region" description="Helical" evidence="8">
    <location>
        <begin position="43"/>
        <end position="64"/>
    </location>
</feature>
<keyword evidence="4 8" id="KW-0812">Transmembrane</keyword>
<proteinExistence type="inferred from homology"/>
<sequence>MSLVSTGFLVFLLVGVIVYYLIPKKAQWAWLLILSYAYYLCSGYKTVVFILLTTIVTFTSGILLERTEDNLDKSLKADGLAREDKKALKEKAKTYKKRVVVLALLLVFGVLAVVKYHNFAIENVNGIIKAFGGNGRISTFTLLLPLGISFYSFQSISYVIDVYRGKVKACNNIFKYALFVSYFPQITQGPIGRYDRLAPQFLAEHKYDLAVIQHGLQRMAWGLFKKFIIADRAGVVSDLVFNNPGQYHGIYVIIGVLAYCAQLYGDFAGGIDMVMGASEMFGIHLDDNFRQPFFSHSIGEFWRRWHITLGTWMKDYVFYPFSLSKAMNKLGKFFKKHSKTRFGKYMAKALPICLADLLIFFIVGVWHGAAWKYIVYGMYNGIIMSFSSIMAPVYEKMFKITHINKNARWYRGWQIIRTFILVNISWYFDNAATLTDAFRLMGNTFKHASFSMDAVVKMSGSQLDLIILLAGCLVWLIISILKEKGIVIREALDRKPLIIRWAVYIALVMSVAMLGYISNTSGGFMYAQF</sequence>
<feature type="transmembrane region" description="Helical" evidence="8">
    <location>
        <begin position="373"/>
        <end position="394"/>
    </location>
</feature>
<comment type="subcellular location">
    <subcellularLocation>
        <location evidence="1">Cell membrane</location>
        <topology evidence="1">Multi-pass membrane protein</topology>
    </subcellularLocation>
</comment>
<feature type="transmembrane region" description="Helical" evidence="8">
    <location>
        <begin position="99"/>
        <end position="117"/>
    </location>
</feature>
<protein>
    <submittedName>
        <fullName evidence="9">D-alanyl-lipoteichoic acid biosynthesis protein DltB</fullName>
    </submittedName>
</protein>
<evidence type="ECO:0000256" key="3">
    <source>
        <dbReference type="ARBA" id="ARBA00022475"/>
    </source>
</evidence>
<dbReference type="EMBL" id="CZBU01000005">
    <property type="protein sequence ID" value="CUQ78833.1"/>
    <property type="molecule type" value="Genomic_DNA"/>
</dbReference>
<keyword evidence="5 8" id="KW-1133">Transmembrane helix</keyword>
<gene>
    <name evidence="9" type="primary">dltB_2</name>
    <name evidence="10" type="synonym">dltB_3</name>
    <name evidence="9" type="ORF">ERS852490_02485</name>
    <name evidence="10" type="ORF">ERS852492_01529</name>
</gene>
<organism evidence="9 11">
    <name type="scientific">Lachnospira eligens</name>
    <dbReference type="NCBI Taxonomy" id="39485"/>
    <lineage>
        <taxon>Bacteria</taxon>
        <taxon>Bacillati</taxon>
        <taxon>Bacillota</taxon>
        <taxon>Clostridia</taxon>
        <taxon>Lachnospirales</taxon>
        <taxon>Lachnospiraceae</taxon>
        <taxon>Lachnospira</taxon>
    </lineage>
</organism>
<dbReference type="InterPro" id="IPR051085">
    <property type="entry name" value="MB_O-acyltransferase"/>
</dbReference>
<dbReference type="Proteomes" id="UP000095621">
    <property type="component" value="Unassembled WGS sequence"/>
</dbReference>